<evidence type="ECO:0000313" key="1">
    <source>
        <dbReference type="EMBL" id="UXD21108.1"/>
    </source>
</evidence>
<name>A0A977PJQ3_9CREN</name>
<accession>A0A977PJQ3</accession>
<dbReference type="Proteomes" id="UP001063698">
    <property type="component" value="Chromosome"/>
</dbReference>
<reference evidence="1" key="1">
    <citation type="submission" date="2013-11" db="EMBL/GenBank/DDBJ databases">
        <title>Comparative genomics of Ignicoccus.</title>
        <authorList>
            <person name="Podar M."/>
        </authorList>
    </citation>
    <scope>NUCLEOTIDE SEQUENCE</scope>
    <source>
        <strain evidence="1">DSM 13166</strain>
    </source>
</reference>
<keyword evidence="2" id="KW-1185">Reference proteome</keyword>
<sequence>MEREELKRAKLIKVKDVESLARLVATYLVLGKGAYILRFEAKGKHFCGVLSVLKDYYKYYGIPLFYYTTCEDKGKYLILKKGEKGEELSYSDHVISNAVCVPIIDLQEVPFFIEVEEL</sequence>
<proteinExistence type="predicted"/>
<dbReference type="KEGG" id="ipc:IPA_00215"/>
<evidence type="ECO:0000313" key="2">
    <source>
        <dbReference type="Proteomes" id="UP001063698"/>
    </source>
</evidence>
<dbReference type="EMBL" id="CP006868">
    <property type="protein sequence ID" value="UXD21108.1"/>
    <property type="molecule type" value="Genomic_DNA"/>
</dbReference>
<protein>
    <recommendedName>
        <fullName evidence="3">Cren protein</fullName>
    </recommendedName>
</protein>
<dbReference type="AlphaFoldDB" id="A0A977PJQ3"/>
<organism evidence="1 2">
    <name type="scientific">Ignicoccus pacificus DSM 13166</name>
    <dbReference type="NCBI Taxonomy" id="940294"/>
    <lineage>
        <taxon>Archaea</taxon>
        <taxon>Thermoproteota</taxon>
        <taxon>Thermoprotei</taxon>
        <taxon>Desulfurococcales</taxon>
        <taxon>Desulfurococcaceae</taxon>
        <taxon>Ignicoccus</taxon>
    </lineage>
</organism>
<evidence type="ECO:0008006" key="3">
    <source>
        <dbReference type="Google" id="ProtNLM"/>
    </source>
</evidence>
<gene>
    <name evidence="1" type="ORF">IPA_00215</name>
</gene>